<sequence length="438" mass="47666">MTSMKTSQTPGAPSDGGNPRFVRPATGGGEPLTVVLVVDSAGNEGNGTSNSALQFARELRALGHVARIVGVGGEWPARAASIPIVTPIAARQQMSFGVPDDALFASAFRGADIVHLYLPFPFERAALRVARRMRIPVSCAFHLQPENVLYSAGPLRYVPGADALLYRLFRRWMYRDVRHVHVPTRMTADLLRAHGYRNDLHVISNGYDPAFAPRLGEASARPWQPGEGRPFRVLASGRLASEKDHATLIRALGLCRHRADVELVIAGTGPLDRSLRREAARCLARPADIGFHRHEDMPGLLRSADLLVHPSIADLEGVSVLEALACGLVPVIADSPLSAAKDFALDGRSLFPVGDERALADRIDWWIDHPQERSRMGGEYARYVARTHSLRSSVAAFVDMEREAIADDRAWYAGHPRPARLEIVGPGTGKPAVPGISR</sequence>
<evidence type="ECO:0000259" key="5">
    <source>
        <dbReference type="Pfam" id="PF13439"/>
    </source>
</evidence>
<feature type="domain" description="Glycosyltransferase subfamily 4-like N-terminal" evidence="5">
    <location>
        <begin position="46"/>
        <end position="210"/>
    </location>
</feature>
<feature type="region of interest" description="Disordered" evidence="3">
    <location>
        <begin position="1"/>
        <end position="25"/>
    </location>
</feature>
<dbReference type="Pfam" id="PF00534">
    <property type="entry name" value="Glycos_transf_1"/>
    <property type="match status" value="1"/>
</dbReference>
<feature type="compositionally biased region" description="Polar residues" evidence="3">
    <location>
        <begin position="1"/>
        <end position="11"/>
    </location>
</feature>
<evidence type="ECO:0000256" key="2">
    <source>
        <dbReference type="ARBA" id="ARBA00022679"/>
    </source>
</evidence>
<reference evidence="6 7" key="1">
    <citation type="journal article" date="2017" name="BMC Genomics">
        <title>Comparative genomic and phylogenomic analyses of the Bifidobacteriaceae family.</title>
        <authorList>
            <person name="Lugli G.A."/>
            <person name="Milani C."/>
            <person name="Turroni F."/>
            <person name="Duranti S."/>
            <person name="Mancabelli L."/>
            <person name="Mangifesta M."/>
            <person name="Ferrario C."/>
            <person name="Modesto M."/>
            <person name="Mattarelli P."/>
            <person name="Jiri K."/>
            <person name="van Sinderen D."/>
            <person name="Ventura M."/>
        </authorList>
    </citation>
    <scope>NUCLEOTIDE SEQUENCE [LARGE SCALE GENOMIC DNA]</scope>
    <source>
        <strain evidence="6 7">DSM 24742</strain>
    </source>
</reference>
<keyword evidence="2 6" id="KW-0808">Transferase</keyword>
<keyword evidence="1" id="KW-0328">Glycosyltransferase</keyword>
<evidence type="ECO:0000256" key="1">
    <source>
        <dbReference type="ARBA" id="ARBA00022676"/>
    </source>
</evidence>
<proteinExistence type="predicted"/>
<feature type="domain" description="Glycosyl transferase family 1" evidence="4">
    <location>
        <begin position="229"/>
        <end position="377"/>
    </location>
</feature>
<dbReference type="AlphaFoldDB" id="A0A261ESD9"/>
<dbReference type="EMBL" id="MWWR01000018">
    <property type="protein sequence ID" value="OZG49782.1"/>
    <property type="molecule type" value="Genomic_DNA"/>
</dbReference>
<dbReference type="PANTHER" id="PTHR45947:SF3">
    <property type="entry name" value="SULFOQUINOVOSYL TRANSFERASE SQD2"/>
    <property type="match status" value="1"/>
</dbReference>
<gene>
    <name evidence="6" type="ORF">PSRA_1587</name>
</gene>
<organism evidence="6 7">
    <name type="scientific">Pseudoscardovia radai</name>
    <dbReference type="NCBI Taxonomy" id="987066"/>
    <lineage>
        <taxon>Bacteria</taxon>
        <taxon>Bacillati</taxon>
        <taxon>Actinomycetota</taxon>
        <taxon>Actinomycetes</taxon>
        <taxon>Bifidobacteriales</taxon>
        <taxon>Bifidobacteriaceae</taxon>
        <taxon>Pseudoscardovia</taxon>
    </lineage>
</organism>
<dbReference type="Proteomes" id="UP000216725">
    <property type="component" value="Unassembled WGS sequence"/>
</dbReference>
<keyword evidence="7" id="KW-1185">Reference proteome</keyword>
<comment type="caution">
    <text evidence="6">The sequence shown here is derived from an EMBL/GenBank/DDBJ whole genome shotgun (WGS) entry which is preliminary data.</text>
</comment>
<dbReference type="Gene3D" id="3.40.50.2000">
    <property type="entry name" value="Glycogen Phosphorylase B"/>
    <property type="match status" value="2"/>
</dbReference>
<dbReference type="InterPro" id="IPR050194">
    <property type="entry name" value="Glycosyltransferase_grp1"/>
</dbReference>
<dbReference type="Pfam" id="PF13439">
    <property type="entry name" value="Glyco_transf_4"/>
    <property type="match status" value="1"/>
</dbReference>
<evidence type="ECO:0000259" key="4">
    <source>
        <dbReference type="Pfam" id="PF00534"/>
    </source>
</evidence>
<accession>A0A261ESD9</accession>
<dbReference type="SUPFAM" id="SSF53756">
    <property type="entry name" value="UDP-Glycosyltransferase/glycogen phosphorylase"/>
    <property type="match status" value="1"/>
</dbReference>
<dbReference type="GO" id="GO:1901137">
    <property type="term" value="P:carbohydrate derivative biosynthetic process"/>
    <property type="evidence" value="ECO:0007669"/>
    <property type="project" value="UniProtKB-ARBA"/>
</dbReference>
<name>A0A261ESD9_9BIFI</name>
<protein>
    <submittedName>
        <fullName evidence="6">Glycosyltransferase, group 1 family protein</fullName>
    </submittedName>
</protein>
<dbReference type="PANTHER" id="PTHR45947">
    <property type="entry name" value="SULFOQUINOVOSYL TRANSFERASE SQD2"/>
    <property type="match status" value="1"/>
</dbReference>
<dbReference type="RefSeq" id="WP_245834955.1">
    <property type="nucleotide sequence ID" value="NZ_MWWR01000018.1"/>
</dbReference>
<dbReference type="GO" id="GO:0016757">
    <property type="term" value="F:glycosyltransferase activity"/>
    <property type="evidence" value="ECO:0007669"/>
    <property type="project" value="UniProtKB-KW"/>
</dbReference>
<evidence type="ECO:0000313" key="7">
    <source>
        <dbReference type="Proteomes" id="UP000216725"/>
    </source>
</evidence>
<evidence type="ECO:0000256" key="3">
    <source>
        <dbReference type="SAM" id="MobiDB-lite"/>
    </source>
</evidence>
<dbReference type="InterPro" id="IPR028098">
    <property type="entry name" value="Glyco_trans_4-like_N"/>
</dbReference>
<dbReference type="InterPro" id="IPR001296">
    <property type="entry name" value="Glyco_trans_1"/>
</dbReference>
<evidence type="ECO:0000313" key="6">
    <source>
        <dbReference type="EMBL" id="OZG49782.1"/>
    </source>
</evidence>